<dbReference type="OrthoDB" id="10409036at2759"/>
<protein>
    <submittedName>
        <fullName evidence="2">Uncharacterized protein</fullName>
    </submittedName>
</protein>
<proteinExistence type="predicted"/>
<dbReference type="EMBL" id="JAAOAN010000509">
    <property type="protein sequence ID" value="KAF5704668.1"/>
    <property type="molecule type" value="Genomic_DNA"/>
</dbReference>
<comment type="caution">
    <text evidence="2">The sequence shown here is derived from an EMBL/GenBank/DDBJ whole genome shotgun (WGS) entry which is preliminary data.</text>
</comment>
<evidence type="ECO:0000313" key="2">
    <source>
        <dbReference type="EMBL" id="KAF5704668.1"/>
    </source>
</evidence>
<dbReference type="AlphaFoldDB" id="A0A8H6D5I1"/>
<reference evidence="2 3" key="1">
    <citation type="submission" date="2020-05" db="EMBL/GenBank/DDBJ databases">
        <title>Identification and distribution of gene clusters putatively required for synthesis of sphingolipid metabolism inhibitors in phylogenetically diverse species of the filamentous fungus Fusarium.</title>
        <authorList>
            <person name="Kim H.-S."/>
            <person name="Busman M."/>
            <person name="Brown D.W."/>
            <person name="Divon H."/>
            <person name="Uhlig S."/>
            <person name="Proctor R.H."/>
        </authorList>
    </citation>
    <scope>NUCLEOTIDE SEQUENCE [LARGE SCALE GENOMIC DNA]</scope>
    <source>
        <strain evidence="2 3">NRRL 66235</strain>
    </source>
</reference>
<feature type="region of interest" description="Disordered" evidence="1">
    <location>
        <begin position="213"/>
        <end position="241"/>
    </location>
</feature>
<evidence type="ECO:0000313" key="3">
    <source>
        <dbReference type="Proteomes" id="UP000544331"/>
    </source>
</evidence>
<dbReference type="Proteomes" id="UP000544331">
    <property type="component" value="Unassembled WGS sequence"/>
</dbReference>
<feature type="compositionally biased region" description="Pro residues" evidence="1">
    <location>
        <begin position="215"/>
        <end position="224"/>
    </location>
</feature>
<organism evidence="2 3">
    <name type="scientific">Fusarium mundagurra</name>
    <dbReference type="NCBI Taxonomy" id="1567541"/>
    <lineage>
        <taxon>Eukaryota</taxon>
        <taxon>Fungi</taxon>
        <taxon>Dikarya</taxon>
        <taxon>Ascomycota</taxon>
        <taxon>Pezizomycotina</taxon>
        <taxon>Sordariomycetes</taxon>
        <taxon>Hypocreomycetidae</taxon>
        <taxon>Hypocreales</taxon>
        <taxon>Nectriaceae</taxon>
        <taxon>Fusarium</taxon>
        <taxon>Fusarium fujikuroi species complex</taxon>
    </lineage>
</organism>
<gene>
    <name evidence="2" type="ORF">FMUND_12396</name>
</gene>
<evidence type="ECO:0000256" key="1">
    <source>
        <dbReference type="SAM" id="MobiDB-lite"/>
    </source>
</evidence>
<keyword evidence="3" id="KW-1185">Reference proteome</keyword>
<feature type="region of interest" description="Disordered" evidence="1">
    <location>
        <begin position="277"/>
        <end position="310"/>
    </location>
</feature>
<feature type="region of interest" description="Disordered" evidence="1">
    <location>
        <begin position="140"/>
        <end position="177"/>
    </location>
</feature>
<accession>A0A8H6D5I1</accession>
<name>A0A8H6D5I1_9HYPO</name>
<feature type="compositionally biased region" description="Basic and acidic residues" evidence="1">
    <location>
        <begin position="163"/>
        <end position="173"/>
    </location>
</feature>
<sequence length="380" mass="42686">MSRAEENSFWAAREQNYWKGVRSKKSLENEKIDNDFQMSLNEVSNRLDALEEERIERIKLVIETKARLSLINDAIEKETVYREQLRQKYHLSREMRNNESEYLWTQMRGWFREQKGEDPHAPDDKGPESEGLVLRNELPGLSSAADGTPVQRELTNGTGAMADRPEEASDKRSMGGLKCHNIETAKTPEVQPKSEPTNQLKLQEIRQVEKKIVPPGQPLPPHVYEPPSKGRWEQLSGDSSRGYKRRFQGQPDGFSKRQTTVTGQPVSNIALGNFEMTDPHPKARLNQDSYGTQGGGMGSGKPTATNSQQPSLETNRVASIHNSTISNPSSIMHSVAPIGSFETLERQGREAEAMDQRLRNVAIKAIQVADAHGSRVTEES</sequence>